<name>A0ABQ5U5Z2_9PROT</name>
<dbReference type="SUPFAM" id="SSF161098">
    <property type="entry name" value="MetI-like"/>
    <property type="match status" value="1"/>
</dbReference>
<dbReference type="InterPro" id="IPR000515">
    <property type="entry name" value="MetI-like"/>
</dbReference>
<feature type="transmembrane region" description="Helical" evidence="8">
    <location>
        <begin position="12"/>
        <end position="34"/>
    </location>
</feature>
<feature type="transmembrane region" description="Helical" evidence="8">
    <location>
        <begin position="78"/>
        <end position="100"/>
    </location>
</feature>
<keyword evidence="7 8" id="KW-0472">Membrane</keyword>
<evidence type="ECO:0000256" key="4">
    <source>
        <dbReference type="ARBA" id="ARBA00022519"/>
    </source>
</evidence>
<dbReference type="Gene3D" id="1.10.3720.10">
    <property type="entry name" value="MetI-like"/>
    <property type="match status" value="1"/>
</dbReference>
<dbReference type="Pfam" id="PF00528">
    <property type="entry name" value="BPD_transp_1"/>
    <property type="match status" value="1"/>
</dbReference>
<dbReference type="PROSITE" id="PS50928">
    <property type="entry name" value="ABC_TM1"/>
    <property type="match status" value="1"/>
</dbReference>
<reference evidence="10" key="1">
    <citation type="journal article" date="2014" name="Int. J. Syst. Evol. Microbiol.">
        <title>Complete genome of a new Firmicutes species belonging to the dominant human colonic microbiota ('Ruminococcus bicirculans') reveals two chromosomes and a selective capacity to utilize plant glucans.</title>
        <authorList>
            <consortium name="NISC Comparative Sequencing Program"/>
            <person name="Wegmann U."/>
            <person name="Louis P."/>
            <person name="Goesmann A."/>
            <person name="Henrissat B."/>
            <person name="Duncan S.H."/>
            <person name="Flint H.J."/>
        </authorList>
    </citation>
    <scope>NUCLEOTIDE SEQUENCE</scope>
    <source>
        <strain evidence="10">NBRC 103408</strain>
    </source>
</reference>
<keyword evidence="4" id="KW-0997">Cell inner membrane</keyword>
<organism evidence="10 11">
    <name type="scientific">Sneathiella chinensis</name>
    <dbReference type="NCBI Taxonomy" id="349750"/>
    <lineage>
        <taxon>Bacteria</taxon>
        <taxon>Pseudomonadati</taxon>
        <taxon>Pseudomonadota</taxon>
        <taxon>Alphaproteobacteria</taxon>
        <taxon>Sneathiellales</taxon>
        <taxon>Sneathiellaceae</taxon>
        <taxon>Sneathiella</taxon>
    </lineage>
</organism>
<dbReference type="PANTHER" id="PTHR43357:SF4">
    <property type="entry name" value="INNER MEMBRANE ABC TRANSPORTER PERMEASE PROTEIN YDCV"/>
    <property type="match status" value="1"/>
</dbReference>
<evidence type="ECO:0000256" key="3">
    <source>
        <dbReference type="ARBA" id="ARBA00022475"/>
    </source>
</evidence>
<dbReference type="EMBL" id="BSNF01000006">
    <property type="protein sequence ID" value="GLQ06648.1"/>
    <property type="molecule type" value="Genomic_DNA"/>
</dbReference>
<dbReference type="InterPro" id="IPR035906">
    <property type="entry name" value="MetI-like_sf"/>
</dbReference>
<dbReference type="Proteomes" id="UP001161409">
    <property type="component" value="Unassembled WGS sequence"/>
</dbReference>
<feature type="transmembrane region" description="Helical" evidence="8">
    <location>
        <begin position="194"/>
        <end position="221"/>
    </location>
</feature>
<feature type="domain" description="ABC transmembrane type-1" evidence="9">
    <location>
        <begin position="74"/>
        <end position="264"/>
    </location>
</feature>
<comment type="similarity">
    <text evidence="8">Belongs to the binding-protein-dependent transport system permease family.</text>
</comment>
<evidence type="ECO:0000256" key="6">
    <source>
        <dbReference type="ARBA" id="ARBA00022989"/>
    </source>
</evidence>
<comment type="caution">
    <text evidence="10">The sequence shown here is derived from an EMBL/GenBank/DDBJ whole genome shotgun (WGS) entry which is preliminary data.</text>
</comment>
<feature type="transmembrane region" description="Helical" evidence="8">
    <location>
        <begin position="241"/>
        <end position="263"/>
    </location>
</feature>
<keyword evidence="5 8" id="KW-0812">Transmembrane</keyword>
<sequence length="280" mass="30662">MIGKLAPWQRILLLFFLFVIAGPFLPVAVASFAFRWGWPDLLPSIWWWERRDAAPFPLGWDYIFDPVSRVVPALGNTLLIAGLVTLIALALSIPAARTLARHRFRGRSGIELFLTFPLIVPEIAVGIGMLFIFISLGLYGSLWAVVLAHLVPVLPYMIRVLIPVYRELDAGLLEQAALLGAGRRQTFFHVELPLIAPGALAAALFSVVISTNIFLLTFYMGRGQIDTLATLLFSKVSGGGALDPVAAGLTLIICIPGFLFLALSHRIIRENVFSDGIDNS</sequence>
<evidence type="ECO:0000259" key="9">
    <source>
        <dbReference type="PROSITE" id="PS50928"/>
    </source>
</evidence>
<reference evidence="10" key="2">
    <citation type="submission" date="2023-01" db="EMBL/GenBank/DDBJ databases">
        <title>Draft genome sequence of Sneathiella chinensis strain NBRC 103408.</title>
        <authorList>
            <person name="Sun Q."/>
            <person name="Mori K."/>
        </authorList>
    </citation>
    <scope>NUCLEOTIDE SEQUENCE</scope>
    <source>
        <strain evidence="10">NBRC 103408</strain>
    </source>
</reference>
<dbReference type="CDD" id="cd06261">
    <property type="entry name" value="TM_PBP2"/>
    <property type="match status" value="1"/>
</dbReference>
<accession>A0ABQ5U5Z2</accession>
<feature type="transmembrane region" description="Helical" evidence="8">
    <location>
        <begin position="142"/>
        <end position="162"/>
    </location>
</feature>
<evidence type="ECO:0000256" key="1">
    <source>
        <dbReference type="ARBA" id="ARBA00004429"/>
    </source>
</evidence>
<keyword evidence="11" id="KW-1185">Reference proteome</keyword>
<evidence type="ECO:0000256" key="5">
    <source>
        <dbReference type="ARBA" id="ARBA00022692"/>
    </source>
</evidence>
<keyword evidence="6 8" id="KW-1133">Transmembrane helix</keyword>
<evidence type="ECO:0000256" key="7">
    <source>
        <dbReference type="ARBA" id="ARBA00023136"/>
    </source>
</evidence>
<keyword evidence="3" id="KW-1003">Cell membrane</keyword>
<keyword evidence="2 8" id="KW-0813">Transport</keyword>
<protein>
    <submittedName>
        <fullName evidence="10">ABC transporter permease</fullName>
    </submittedName>
</protein>
<evidence type="ECO:0000313" key="11">
    <source>
        <dbReference type="Proteomes" id="UP001161409"/>
    </source>
</evidence>
<dbReference type="PANTHER" id="PTHR43357">
    <property type="entry name" value="INNER MEMBRANE ABC TRANSPORTER PERMEASE PROTEIN YDCV"/>
    <property type="match status" value="1"/>
</dbReference>
<gene>
    <name evidence="10" type="ORF">GCM10007924_18690</name>
</gene>
<evidence type="ECO:0000313" key="10">
    <source>
        <dbReference type="EMBL" id="GLQ06648.1"/>
    </source>
</evidence>
<comment type="subcellular location">
    <subcellularLocation>
        <location evidence="1">Cell inner membrane</location>
        <topology evidence="1">Multi-pass membrane protein</topology>
    </subcellularLocation>
    <subcellularLocation>
        <location evidence="8">Cell membrane</location>
        <topology evidence="8">Multi-pass membrane protein</topology>
    </subcellularLocation>
</comment>
<proteinExistence type="inferred from homology"/>
<feature type="transmembrane region" description="Helical" evidence="8">
    <location>
        <begin position="112"/>
        <end position="136"/>
    </location>
</feature>
<dbReference type="RefSeq" id="WP_169560794.1">
    <property type="nucleotide sequence ID" value="NZ_BSNF01000006.1"/>
</dbReference>
<evidence type="ECO:0000256" key="2">
    <source>
        <dbReference type="ARBA" id="ARBA00022448"/>
    </source>
</evidence>
<evidence type="ECO:0000256" key="8">
    <source>
        <dbReference type="RuleBase" id="RU363032"/>
    </source>
</evidence>